<feature type="transmembrane region" description="Helical" evidence="8">
    <location>
        <begin position="113"/>
        <end position="134"/>
    </location>
</feature>
<evidence type="ECO:0000256" key="4">
    <source>
        <dbReference type="ARBA" id="ARBA00022692"/>
    </source>
</evidence>
<evidence type="ECO:0000313" key="10">
    <source>
        <dbReference type="Proteomes" id="UP000504633"/>
    </source>
</evidence>
<dbReference type="GeneID" id="111599057"/>
<keyword evidence="6" id="KW-0333">Golgi apparatus</keyword>
<dbReference type="PANTHER" id="PTHR12892">
    <property type="entry name" value="FGF RECEPTOR ACTIVATING PROTEIN 1"/>
    <property type="match status" value="1"/>
</dbReference>
<proteinExistence type="inferred from homology"/>
<keyword evidence="5 8" id="KW-1133">Transmembrane helix</keyword>
<protein>
    <submittedName>
        <fullName evidence="11">Post-GPI attachment to proteins factor 2</fullName>
    </submittedName>
</protein>
<evidence type="ECO:0000256" key="2">
    <source>
        <dbReference type="ARBA" id="ARBA00007414"/>
    </source>
</evidence>
<dbReference type="OMA" id="EFISCEC"/>
<evidence type="ECO:0000256" key="5">
    <source>
        <dbReference type="ARBA" id="ARBA00022989"/>
    </source>
</evidence>
<feature type="transmembrane region" description="Helical" evidence="8">
    <location>
        <begin position="30"/>
        <end position="51"/>
    </location>
</feature>
<dbReference type="GO" id="GO:0006506">
    <property type="term" value="P:GPI anchor biosynthetic process"/>
    <property type="evidence" value="ECO:0007669"/>
    <property type="project" value="UniProtKB-KW"/>
</dbReference>
<dbReference type="GO" id="GO:0000139">
    <property type="term" value="C:Golgi membrane"/>
    <property type="evidence" value="ECO:0007669"/>
    <property type="project" value="UniProtKB-SubCell"/>
</dbReference>
<dbReference type="AlphaFoldDB" id="A0A6J1M196"/>
<gene>
    <name evidence="11" type="primary">LOC111599057</name>
</gene>
<dbReference type="RefSeq" id="XP_023170346.1">
    <property type="nucleotide sequence ID" value="XM_023314578.2"/>
</dbReference>
<keyword evidence="7 8" id="KW-0472">Membrane</keyword>
<evidence type="ECO:0000256" key="8">
    <source>
        <dbReference type="SAM" id="Phobius"/>
    </source>
</evidence>
<keyword evidence="3" id="KW-0337">GPI-anchor biosynthesis</keyword>
<feature type="transmembrane region" description="Helical" evidence="8">
    <location>
        <begin position="212"/>
        <end position="234"/>
    </location>
</feature>
<sequence>MVDRLKLLPVSAKDLEITVVSRYRISVGHLLLIGCSFTNALTIFTILKTVVVDYERSTFTHCNVLHIVPSMSAVIHANQSCWKLLTWSHLPVRLLIAWLYWRYQRRILPRRTGLLIYLFIMFFILNNISSIAIAEFGDVTGVNMIHVVPALSSWVTSCGFMAISFYCFTGFVHKEPRERLSYVLKRKLLLSCLSASVVLWPLYFLHTELCVPLAYSFFAICEHILTLCTMGYVWTSYLDFHKVYIFYSMQHGIYITDI</sequence>
<dbReference type="PANTHER" id="PTHR12892:SF11">
    <property type="entry name" value="POST-GPI ATTACHMENT TO PROTEINS FACTOR 2"/>
    <property type="match status" value="1"/>
</dbReference>
<name>A0A6J1M196_DROHY</name>
<accession>A0A6J1M196</accession>
<organism evidence="10 11">
    <name type="scientific">Drosophila hydei</name>
    <name type="common">Fruit fly</name>
    <dbReference type="NCBI Taxonomy" id="7224"/>
    <lineage>
        <taxon>Eukaryota</taxon>
        <taxon>Metazoa</taxon>
        <taxon>Ecdysozoa</taxon>
        <taxon>Arthropoda</taxon>
        <taxon>Hexapoda</taxon>
        <taxon>Insecta</taxon>
        <taxon>Pterygota</taxon>
        <taxon>Neoptera</taxon>
        <taxon>Endopterygota</taxon>
        <taxon>Diptera</taxon>
        <taxon>Brachycera</taxon>
        <taxon>Muscomorpha</taxon>
        <taxon>Ephydroidea</taxon>
        <taxon>Drosophilidae</taxon>
        <taxon>Drosophila</taxon>
    </lineage>
</organism>
<evidence type="ECO:0000256" key="3">
    <source>
        <dbReference type="ARBA" id="ARBA00022502"/>
    </source>
</evidence>
<dbReference type="KEGG" id="dhe:111599057"/>
<evidence type="ECO:0000256" key="6">
    <source>
        <dbReference type="ARBA" id="ARBA00023034"/>
    </source>
</evidence>
<evidence type="ECO:0000313" key="11">
    <source>
        <dbReference type="RefSeq" id="XP_023170346.1"/>
    </source>
</evidence>
<feature type="transmembrane region" description="Helical" evidence="8">
    <location>
        <begin position="146"/>
        <end position="168"/>
    </location>
</feature>
<feature type="domain" description="CWH43-like N-terminal" evidence="9">
    <location>
        <begin position="29"/>
        <end position="242"/>
    </location>
</feature>
<dbReference type="InterPro" id="IPR019402">
    <property type="entry name" value="CWH43_N"/>
</dbReference>
<dbReference type="OrthoDB" id="68581at2759"/>
<dbReference type="Pfam" id="PF10277">
    <property type="entry name" value="Frag1"/>
    <property type="match status" value="1"/>
</dbReference>
<dbReference type="PROSITE" id="PS51257">
    <property type="entry name" value="PROKAR_LIPOPROTEIN"/>
    <property type="match status" value="1"/>
</dbReference>
<evidence type="ECO:0000259" key="9">
    <source>
        <dbReference type="Pfam" id="PF10277"/>
    </source>
</evidence>
<keyword evidence="4 8" id="KW-0812">Transmembrane</keyword>
<reference evidence="11" key="1">
    <citation type="submission" date="2025-08" db="UniProtKB">
        <authorList>
            <consortium name="RefSeq"/>
        </authorList>
    </citation>
    <scope>IDENTIFICATION</scope>
    <source>
        <strain evidence="11">15085-1641.00</strain>
        <tissue evidence="11">Whole body</tissue>
    </source>
</reference>
<dbReference type="InterPro" id="IPR039545">
    <property type="entry name" value="PGAP2"/>
</dbReference>
<evidence type="ECO:0000256" key="7">
    <source>
        <dbReference type="ARBA" id="ARBA00023136"/>
    </source>
</evidence>
<dbReference type="GO" id="GO:0005789">
    <property type="term" value="C:endoplasmic reticulum membrane"/>
    <property type="evidence" value="ECO:0007669"/>
    <property type="project" value="TreeGrafter"/>
</dbReference>
<comment type="similarity">
    <text evidence="2">Belongs to the PGAP2 family.</text>
</comment>
<evidence type="ECO:0000256" key="1">
    <source>
        <dbReference type="ARBA" id="ARBA00004653"/>
    </source>
</evidence>
<keyword evidence="10" id="KW-1185">Reference proteome</keyword>
<dbReference type="Proteomes" id="UP000504633">
    <property type="component" value="Unplaced"/>
</dbReference>
<feature type="transmembrane region" description="Helical" evidence="8">
    <location>
        <begin position="84"/>
        <end position="101"/>
    </location>
</feature>
<feature type="transmembrane region" description="Helical" evidence="8">
    <location>
        <begin position="188"/>
        <end position="206"/>
    </location>
</feature>
<comment type="subcellular location">
    <subcellularLocation>
        <location evidence="1">Golgi apparatus membrane</location>
        <topology evidence="1">Multi-pass membrane protein</topology>
    </subcellularLocation>
</comment>